<evidence type="ECO:0000313" key="2">
    <source>
        <dbReference type="EMBL" id="JAH95665.1"/>
    </source>
</evidence>
<dbReference type="AlphaFoldDB" id="A0A0E9X188"/>
<dbReference type="EMBL" id="GBXM01012912">
    <property type="protein sequence ID" value="JAH95665.1"/>
    <property type="molecule type" value="Transcribed_RNA"/>
</dbReference>
<feature type="compositionally biased region" description="Basic and acidic residues" evidence="1">
    <location>
        <begin position="8"/>
        <end position="24"/>
    </location>
</feature>
<accession>A0A0E9X188</accession>
<name>A0A0E9X188_ANGAN</name>
<reference evidence="2" key="2">
    <citation type="journal article" date="2015" name="Fish Shellfish Immunol.">
        <title>Early steps in the European eel (Anguilla anguilla)-Vibrio vulnificus interaction in the gills: Role of the RtxA13 toxin.</title>
        <authorList>
            <person name="Callol A."/>
            <person name="Pajuelo D."/>
            <person name="Ebbesson L."/>
            <person name="Teles M."/>
            <person name="MacKenzie S."/>
            <person name="Amaro C."/>
        </authorList>
    </citation>
    <scope>NUCLEOTIDE SEQUENCE</scope>
</reference>
<evidence type="ECO:0000256" key="1">
    <source>
        <dbReference type="SAM" id="MobiDB-lite"/>
    </source>
</evidence>
<sequence>MKRYSKRSFAERNPDGPSDFRDQPKNAVFVQKPGKSTTEAMRLGGV</sequence>
<feature type="region of interest" description="Disordered" evidence="1">
    <location>
        <begin position="1"/>
        <end position="46"/>
    </location>
</feature>
<organism evidence="2">
    <name type="scientific">Anguilla anguilla</name>
    <name type="common">European freshwater eel</name>
    <name type="synonym">Muraena anguilla</name>
    <dbReference type="NCBI Taxonomy" id="7936"/>
    <lineage>
        <taxon>Eukaryota</taxon>
        <taxon>Metazoa</taxon>
        <taxon>Chordata</taxon>
        <taxon>Craniata</taxon>
        <taxon>Vertebrata</taxon>
        <taxon>Euteleostomi</taxon>
        <taxon>Actinopterygii</taxon>
        <taxon>Neopterygii</taxon>
        <taxon>Teleostei</taxon>
        <taxon>Anguilliformes</taxon>
        <taxon>Anguillidae</taxon>
        <taxon>Anguilla</taxon>
    </lineage>
</organism>
<protein>
    <submittedName>
        <fullName evidence="2">Uncharacterized protein</fullName>
    </submittedName>
</protein>
<reference evidence="2" key="1">
    <citation type="submission" date="2014-11" db="EMBL/GenBank/DDBJ databases">
        <authorList>
            <person name="Amaro Gonzalez C."/>
        </authorList>
    </citation>
    <scope>NUCLEOTIDE SEQUENCE</scope>
</reference>
<proteinExistence type="predicted"/>